<accession>A0A0A9HUA9</accession>
<evidence type="ECO:0000313" key="1">
    <source>
        <dbReference type="EMBL" id="JAE39424.1"/>
    </source>
</evidence>
<dbReference type="EMBL" id="GBRH01158472">
    <property type="protein sequence ID" value="JAE39424.1"/>
    <property type="molecule type" value="Transcribed_RNA"/>
</dbReference>
<name>A0A0A9HUA9_ARUDO</name>
<protein>
    <submittedName>
        <fullName evidence="1">Uncharacterized protein</fullName>
    </submittedName>
</protein>
<dbReference type="AlphaFoldDB" id="A0A0A9HUA9"/>
<sequence>MYFANTFLGASRMLQRALVFVQRL</sequence>
<organism evidence="1">
    <name type="scientific">Arundo donax</name>
    <name type="common">Giant reed</name>
    <name type="synonym">Donax arundinaceus</name>
    <dbReference type="NCBI Taxonomy" id="35708"/>
    <lineage>
        <taxon>Eukaryota</taxon>
        <taxon>Viridiplantae</taxon>
        <taxon>Streptophyta</taxon>
        <taxon>Embryophyta</taxon>
        <taxon>Tracheophyta</taxon>
        <taxon>Spermatophyta</taxon>
        <taxon>Magnoliopsida</taxon>
        <taxon>Liliopsida</taxon>
        <taxon>Poales</taxon>
        <taxon>Poaceae</taxon>
        <taxon>PACMAD clade</taxon>
        <taxon>Arundinoideae</taxon>
        <taxon>Arundineae</taxon>
        <taxon>Arundo</taxon>
    </lineage>
</organism>
<proteinExistence type="predicted"/>
<reference evidence="1" key="1">
    <citation type="submission" date="2014-09" db="EMBL/GenBank/DDBJ databases">
        <authorList>
            <person name="Magalhaes I.L.F."/>
            <person name="Oliveira U."/>
            <person name="Santos F.R."/>
            <person name="Vidigal T.H.D.A."/>
            <person name="Brescovit A.D."/>
            <person name="Santos A.J."/>
        </authorList>
    </citation>
    <scope>NUCLEOTIDE SEQUENCE</scope>
    <source>
        <tissue evidence="1">Shoot tissue taken approximately 20 cm above the soil surface</tissue>
    </source>
</reference>
<reference evidence="1" key="2">
    <citation type="journal article" date="2015" name="Data Brief">
        <title>Shoot transcriptome of the giant reed, Arundo donax.</title>
        <authorList>
            <person name="Barrero R.A."/>
            <person name="Guerrero F.D."/>
            <person name="Moolhuijzen P."/>
            <person name="Goolsby J.A."/>
            <person name="Tidwell J."/>
            <person name="Bellgard S.E."/>
            <person name="Bellgard M.I."/>
        </authorList>
    </citation>
    <scope>NUCLEOTIDE SEQUENCE</scope>
    <source>
        <tissue evidence="1">Shoot tissue taken approximately 20 cm above the soil surface</tissue>
    </source>
</reference>